<feature type="domain" description="Phosphoribosyl-dephospho-CoA transferase MdcG N-terminal" evidence="4">
    <location>
        <begin position="5"/>
        <end position="83"/>
    </location>
</feature>
<dbReference type="InterPro" id="IPR049180">
    <property type="entry name" value="MdcG_C"/>
</dbReference>
<gene>
    <name evidence="5" type="primary">mdcG</name>
    <name evidence="5" type="ORF">DI603_06270</name>
</gene>
<evidence type="ECO:0000256" key="1">
    <source>
        <dbReference type="ARBA" id="ARBA00022679"/>
    </source>
</evidence>
<evidence type="ECO:0000259" key="3">
    <source>
        <dbReference type="Pfam" id="PF10620"/>
    </source>
</evidence>
<dbReference type="InterPro" id="IPR048903">
    <property type="entry name" value="MdcG_N"/>
</dbReference>
<proteinExistence type="predicted"/>
<dbReference type="Pfam" id="PF10620">
    <property type="entry name" value="MdcG"/>
    <property type="match status" value="1"/>
</dbReference>
<dbReference type="Proteomes" id="UP000249633">
    <property type="component" value="Unassembled WGS sequence"/>
</dbReference>
<name>A0A2W5DXK7_9BURK</name>
<comment type="caution">
    <text evidence="5">The sequence shown here is derived from an EMBL/GenBank/DDBJ whole genome shotgun (WGS) entry which is preliminary data.</text>
</comment>
<feature type="domain" description="Phosphoribosyl-dephospho-CoA transferase MdcG C-terminal" evidence="3">
    <location>
        <begin position="101"/>
        <end position="217"/>
    </location>
</feature>
<dbReference type="InterPro" id="IPR017557">
    <property type="entry name" value="Holo-ACP_synthase"/>
</dbReference>
<dbReference type="GO" id="GO:0016779">
    <property type="term" value="F:nucleotidyltransferase activity"/>
    <property type="evidence" value="ECO:0007669"/>
    <property type="project" value="UniProtKB-KW"/>
</dbReference>
<accession>A0A2W5DXK7</accession>
<evidence type="ECO:0000256" key="2">
    <source>
        <dbReference type="ARBA" id="ARBA00022695"/>
    </source>
</evidence>
<keyword evidence="2" id="KW-0548">Nucleotidyltransferase</keyword>
<evidence type="ECO:0000313" key="5">
    <source>
        <dbReference type="EMBL" id="PZP34554.1"/>
    </source>
</evidence>
<dbReference type="NCBIfam" id="TIGR03135">
    <property type="entry name" value="malonate_mdcG"/>
    <property type="match status" value="1"/>
</dbReference>
<dbReference type="Pfam" id="PF20866">
    <property type="entry name" value="MdcG_N"/>
    <property type="match status" value="1"/>
</dbReference>
<evidence type="ECO:0000313" key="6">
    <source>
        <dbReference type="Proteomes" id="UP000249633"/>
    </source>
</evidence>
<dbReference type="EMBL" id="QFOD01000004">
    <property type="protein sequence ID" value="PZP34554.1"/>
    <property type="molecule type" value="Genomic_DNA"/>
</dbReference>
<protein>
    <submittedName>
        <fullName evidence="5">Malonate decarboxylase holo-[acyl-carrier-protein] synthase</fullName>
    </submittedName>
</protein>
<reference evidence="5 6" key="1">
    <citation type="submission" date="2017-08" db="EMBL/GenBank/DDBJ databases">
        <title>Infants hospitalized years apart are colonized by the same room-sourced microbial strains.</title>
        <authorList>
            <person name="Brooks B."/>
            <person name="Olm M.R."/>
            <person name="Firek B.A."/>
            <person name="Baker R."/>
            <person name="Thomas B.C."/>
            <person name="Morowitz M.J."/>
            <person name="Banfield J.F."/>
        </authorList>
    </citation>
    <scope>NUCLEOTIDE SEQUENCE [LARGE SCALE GENOMIC DNA]</scope>
    <source>
        <strain evidence="5">S2_012_000_R2_81</strain>
    </source>
</reference>
<keyword evidence="1" id="KW-0808">Transferase</keyword>
<evidence type="ECO:0000259" key="4">
    <source>
        <dbReference type="Pfam" id="PF20866"/>
    </source>
</evidence>
<sequence length="232" mass="25307">MSAVHRHQLVYLRETGWQRLISEASGDAARQAVLRRAAAAGWPLVVARQPCAQPAANEPGLLHVGLAMPPDGGPRRWAAVVGWSELLFFGEFPLADQVLPLLAAGQRPAWRQLLAALQALGVPARVYGSHGWELLTGLPHRRPGSDLDLYLPVQDALQADALVALLQQADAGLPRLDGELIWPDGAAVAWREWAAWREGQARELLVKRLHEVALVPRFAGLDSRLSCERAHA</sequence>
<dbReference type="AlphaFoldDB" id="A0A2W5DXK7"/>
<organism evidence="5 6">
    <name type="scientific">Roseateles depolymerans</name>
    <dbReference type="NCBI Taxonomy" id="76731"/>
    <lineage>
        <taxon>Bacteria</taxon>
        <taxon>Pseudomonadati</taxon>
        <taxon>Pseudomonadota</taxon>
        <taxon>Betaproteobacteria</taxon>
        <taxon>Burkholderiales</taxon>
        <taxon>Sphaerotilaceae</taxon>
        <taxon>Roseateles</taxon>
    </lineage>
</organism>